<dbReference type="GO" id="GO:0016020">
    <property type="term" value="C:membrane"/>
    <property type="evidence" value="ECO:0007669"/>
    <property type="project" value="UniProtKB-SubCell"/>
</dbReference>
<name>A0A7S0WMF7_9CHLO</name>
<dbReference type="PANTHER" id="PTHR10165">
    <property type="entry name" value="LIPID PHOSPHATE PHOSPHATASE"/>
    <property type="match status" value="1"/>
</dbReference>
<evidence type="ECO:0000256" key="5">
    <source>
        <dbReference type="ARBA" id="ARBA00023136"/>
    </source>
</evidence>
<evidence type="ECO:0000256" key="2">
    <source>
        <dbReference type="ARBA" id="ARBA00008816"/>
    </source>
</evidence>
<reference evidence="9" key="1">
    <citation type="submission" date="2021-01" db="EMBL/GenBank/DDBJ databases">
        <authorList>
            <person name="Corre E."/>
            <person name="Pelletier E."/>
            <person name="Niang G."/>
            <person name="Scheremetjew M."/>
            <person name="Finn R."/>
            <person name="Kale V."/>
            <person name="Holt S."/>
            <person name="Cochrane G."/>
            <person name="Meng A."/>
            <person name="Brown T."/>
            <person name="Cohen L."/>
        </authorList>
    </citation>
    <scope>NUCLEOTIDE SEQUENCE</scope>
    <source>
        <strain evidence="9">SAG 11-49</strain>
    </source>
</reference>
<keyword evidence="4 7" id="KW-1133">Transmembrane helix</keyword>
<evidence type="ECO:0000256" key="7">
    <source>
        <dbReference type="SAM" id="Phobius"/>
    </source>
</evidence>
<comment type="subcellular location">
    <subcellularLocation>
        <location evidence="1">Membrane</location>
        <topology evidence="1">Multi-pass membrane protein</topology>
    </subcellularLocation>
</comment>
<dbReference type="GO" id="GO:0008195">
    <property type="term" value="F:phosphatidate phosphatase activity"/>
    <property type="evidence" value="ECO:0007669"/>
    <property type="project" value="TreeGrafter"/>
</dbReference>
<dbReference type="SMART" id="SM00014">
    <property type="entry name" value="acidPPc"/>
    <property type="match status" value="1"/>
</dbReference>
<dbReference type="GO" id="GO:0006644">
    <property type="term" value="P:phospholipid metabolic process"/>
    <property type="evidence" value="ECO:0007669"/>
    <property type="project" value="InterPro"/>
</dbReference>
<dbReference type="CDD" id="cd03390">
    <property type="entry name" value="PAP2_containing_1_like"/>
    <property type="match status" value="1"/>
</dbReference>
<proteinExistence type="inferred from homology"/>
<dbReference type="SUPFAM" id="SSF48317">
    <property type="entry name" value="Acid phosphatase/Vanadium-dependent haloperoxidase"/>
    <property type="match status" value="1"/>
</dbReference>
<comment type="similarity">
    <text evidence="2">Belongs to the PA-phosphatase related phosphoesterase family.</text>
</comment>
<dbReference type="Gene3D" id="1.20.144.10">
    <property type="entry name" value="Phosphatidic acid phosphatase type 2/haloperoxidase"/>
    <property type="match status" value="1"/>
</dbReference>
<feature type="transmembrane region" description="Helical" evidence="7">
    <location>
        <begin position="260"/>
        <end position="278"/>
    </location>
</feature>
<feature type="transmembrane region" description="Helical" evidence="7">
    <location>
        <begin position="77"/>
        <end position="94"/>
    </location>
</feature>
<evidence type="ECO:0000256" key="3">
    <source>
        <dbReference type="ARBA" id="ARBA00022692"/>
    </source>
</evidence>
<dbReference type="InterPro" id="IPR043216">
    <property type="entry name" value="PAP-like"/>
</dbReference>
<dbReference type="InterPro" id="IPR000326">
    <property type="entry name" value="PAP2/HPO"/>
</dbReference>
<sequence length="349" mass="39044">MEIPPEARPGGPTAARLRSGGALSQRDLGIDMESDKPGFVNGRPGAEREAHATLIIPQHATGQVDTRQWWQKLTRDILLDLAIMAILIAITASLEAAEPRKVFFVKETLWRHSYPFKENSVPSWVVPVYSFGAPLLAFTAHKLFVKASNRAMTWYDWYRVSLAMVNAVLLTASLTNCIKIAIGRPRPNFVFRCWADGNPIWQHGGNQYGGFAECTTPDNMDYEHRKSFPSGHSSWSAAGLGFFTFWLFGQTQAFSGYPHVWRISFSLVPAFAALVVGITRITDYWHHVSDVCFGLALGYFISFVFYNQLFPWFTNQDCCMPLTHGRYAGPAFRGGNGRRPSRDAPPSVS</sequence>
<accession>A0A7S0WMF7</accession>
<gene>
    <name evidence="9" type="ORF">CLEI1391_LOCUS5696</name>
</gene>
<dbReference type="EMBL" id="HBFB01010000">
    <property type="protein sequence ID" value="CAD8673222.1"/>
    <property type="molecule type" value="Transcribed_RNA"/>
</dbReference>
<evidence type="ECO:0000256" key="1">
    <source>
        <dbReference type="ARBA" id="ARBA00004141"/>
    </source>
</evidence>
<evidence type="ECO:0000259" key="8">
    <source>
        <dbReference type="SMART" id="SM00014"/>
    </source>
</evidence>
<dbReference type="AlphaFoldDB" id="A0A7S0WMF7"/>
<keyword evidence="3 7" id="KW-0812">Transmembrane</keyword>
<evidence type="ECO:0000256" key="6">
    <source>
        <dbReference type="SAM" id="MobiDB-lite"/>
    </source>
</evidence>
<feature type="transmembrane region" description="Helical" evidence="7">
    <location>
        <begin position="124"/>
        <end position="145"/>
    </location>
</feature>
<evidence type="ECO:0000313" key="9">
    <source>
        <dbReference type="EMBL" id="CAD8673222.1"/>
    </source>
</evidence>
<protein>
    <recommendedName>
        <fullName evidence="8">Phosphatidic acid phosphatase type 2/haloperoxidase domain-containing protein</fullName>
    </recommendedName>
</protein>
<dbReference type="InterPro" id="IPR036938">
    <property type="entry name" value="PAP2/HPO_sf"/>
</dbReference>
<feature type="transmembrane region" description="Helical" evidence="7">
    <location>
        <begin position="284"/>
        <end position="306"/>
    </location>
</feature>
<feature type="region of interest" description="Disordered" evidence="6">
    <location>
        <begin position="1"/>
        <end position="20"/>
    </location>
</feature>
<dbReference type="PANTHER" id="PTHR10165:SF35">
    <property type="entry name" value="RE23632P"/>
    <property type="match status" value="1"/>
</dbReference>
<feature type="domain" description="Phosphatidic acid phosphatase type 2/haloperoxidase" evidence="8">
    <location>
        <begin position="160"/>
        <end position="306"/>
    </location>
</feature>
<keyword evidence="5 7" id="KW-0472">Membrane</keyword>
<dbReference type="GO" id="GO:0046839">
    <property type="term" value="P:phospholipid dephosphorylation"/>
    <property type="evidence" value="ECO:0007669"/>
    <property type="project" value="TreeGrafter"/>
</dbReference>
<feature type="transmembrane region" description="Helical" evidence="7">
    <location>
        <begin position="232"/>
        <end position="248"/>
    </location>
</feature>
<dbReference type="Pfam" id="PF01569">
    <property type="entry name" value="PAP2"/>
    <property type="match status" value="1"/>
</dbReference>
<evidence type="ECO:0000256" key="4">
    <source>
        <dbReference type="ARBA" id="ARBA00022989"/>
    </source>
</evidence>
<organism evidence="9">
    <name type="scientific">Chlamydomonas leiostraca</name>
    <dbReference type="NCBI Taxonomy" id="1034604"/>
    <lineage>
        <taxon>Eukaryota</taxon>
        <taxon>Viridiplantae</taxon>
        <taxon>Chlorophyta</taxon>
        <taxon>core chlorophytes</taxon>
        <taxon>Chlorophyceae</taxon>
        <taxon>CS clade</taxon>
        <taxon>Chlamydomonadales</taxon>
        <taxon>Chlamydomonadaceae</taxon>
        <taxon>Chlamydomonas</taxon>
    </lineage>
</organism>